<dbReference type="PROSITE" id="PS50109">
    <property type="entry name" value="HIS_KIN"/>
    <property type="match status" value="1"/>
</dbReference>
<name>A0ABP8GZR9_9BACT</name>
<keyword evidence="3" id="KW-0597">Phosphoprotein</keyword>
<dbReference type="Gene3D" id="3.30.565.10">
    <property type="entry name" value="Histidine kinase-like ATPase, C-terminal domain"/>
    <property type="match status" value="1"/>
</dbReference>
<keyword evidence="5" id="KW-0547">Nucleotide-binding</keyword>
<dbReference type="SMART" id="SM00387">
    <property type="entry name" value="HATPase_c"/>
    <property type="match status" value="1"/>
</dbReference>
<comment type="catalytic activity">
    <reaction evidence="1">
        <text>ATP + protein L-histidine = ADP + protein N-phospho-L-histidine.</text>
        <dbReference type="EC" id="2.7.13.3"/>
    </reaction>
</comment>
<gene>
    <name evidence="10" type="ORF">GCM10023184_24790</name>
</gene>
<dbReference type="PRINTS" id="PR00344">
    <property type="entry name" value="BCTRLSENSOR"/>
</dbReference>
<keyword evidence="8" id="KW-0472">Membrane</keyword>
<feature type="transmembrane region" description="Helical" evidence="8">
    <location>
        <begin position="144"/>
        <end position="164"/>
    </location>
</feature>
<evidence type="ECO:0000256" key="6">
    <source>
        <dbReference type="ARBA" id="ARBA00022777"/>
    </source>
</evidence>
<evidence type="ECO:0000256" key="3">
    <source>
        <dbReference type="ARBA" id="ARBA00022553"/>
    </source>
</evidence>
<dbReference type="InterPro" id="IPR003661">
    <property type="entry name" value="HisK_dim/P_dom"/>
</dbReference>
<dbReference type="EC" id="2.7.13.3" evidence="2"/>
<dbReference type="SUPFAM" id="SSF55874">
    <property type="entry name" value="ATPase domain of HSP90 chaperone/DNA topoisomerase II/histidine kinase"/>
    <property type="match status" value="1"/>
</dbReference>
<evidence type="ECO:0000313" key="10">
    <source>
        <dbReference type="EMBL" id="GAA4332295.1"/>
    </source>
</evidence>
<evidence type="ECO:0000256" key="8">
    <source>
        <dbReference type="SAM" id="Phobius"/>
    </source>
</evidence>
<keyword evidence="6 10" id="KW-0418">Kinase</keyword>
<dbReference type="Pfam" id="PF02518">
    <property type="entry name" value="HATPase_c"/>
    <property type="match status" value="1"/>
</dbReference>
<evidence type="ECO:0000259" key="9">
    <source>
        <dbReference type="PROSITE" id="PS50109"/>
    </source>
</evidence>
<keyword evidence="11" id="KW-1185">Reference proteome</keyword>
<proteinExistence type="predicted"/>
<organism evidence="10 11">
    <name type="scientific">Flaviaesturariibacter amylovorans</name>
    <dbReference type="NCBI Taxonomy" id="1084520"/>
    <lineage>
        <taxon>Bacteria</taxon>
        <taxon>Pseudomonadati</taxon>
        <taxon>Bacteroidota</taxon>
        <taxon>Chitinophagia</taxon>
        <taxon>Chitinophagales</taxon>
        <taxon>Chitinophagaceae</taxon>
        <taxon>Flaviaestuariibacter</taxon>
    </lineage>
</organism>
<evidence type="ECO:0000256" key="5">
    <source>
        <dbReference type="ARBA" id="ARBA00022741"/>
    </source>
</evidence>
<reference evidence="11" key="1">
    <citation type="journal article" date="2019" name="Int. J. Syst. Evol. Microbiol.">
        <title>The Global Catalogue of Microorganisms (GCM) 10K type strain sequencing project: providing services to taxonomists for standard genome sequencing and annotation.</title>
        <authorList>
            <consortium name="The Broad Institute Genomics Platform"/>
            <consortium name="The Broad Institute Genome Sequencing Center for Infectious Disease"/>
            <person name="Wu L."/>
            <person name="Ma J."/>
        </authorList>
    </citation>
    <scope>NUCLEOTIDE SEQUENCE [LARGE SCALE GENOMIC DNA]</scope>
    <source>
        <strain evidence="11">JCM 17919</strain>
    </source>
</reference>
<dbReference type="PANTHER" id="PTHR44936:SF10">
    <property type="entry name" value="SENSOR PROTEIN RSTB"/>
    <property type="match status" value="1"/>
</dbReference>
<evidence type="ECO:0000256" key="2">
    <source>
        <dbReference type="ARBA" id="ARBA00012438"/>
    </source>
</evidence>
<evidence type="ECO:0000256" key="1">
    <source>
        <dbReference type="ARBA" id="ARBA00000085"/>
    </source>
</evidence>
<keyword evidence="7" id="KW-0067">ATP-binding</keyword>
<dbReference type="CDD" id="cd00082">
    <property type="entry name" value="HisKA"/>
    <property type="match status" value="1"/>
</dbReference>
<evidence type="ECO:0000256" key="7">
    <source>
        <dbReference type="ARBA" id="ARBA00022840"/>
    </source>
</evidence>
<keyword evidence="8" id="KW-1133">Transmembrane helix</keyword>
<dbReference type="InterPro" id="IPR036890">
    <property type="entry name" value="HATPase_C_sf"/>
</dbReference>
<dbReference type="InterPro" id="IPR005467">
    <property type="entry name" value="His_kinase_dom"/>
</dbReference>
<dbReference type="GO" id="GO:0016301">
    <property type="term" value="F:kinase activity"/>
    <property type="evidence" value="ECO:0007669"/>
    <property type="project" value="UniProtKB-KW"/>
</dbReference>
<dbReference type="InterPro" id="IPR003594">
    <property type="entry name" value="HATPase_dom"/>
</dbReference>
<dbReference type="InterPro" id="IPR050980">
    <property type="entry name" value="2C_sensor_his_kinase"/>
</dbReference>
<dbReference type="Proteomes" id="UP001501725">
    <property type="component" value="Unassembled WGS sequence"/>
</dbReference>
<keyword evidence="4" id="KW-0808">Transferase</keyword>
<protein>
    <recommendedName>
        <fullName evidence="2">histidine kinase</fullName>
        <ecNumber evidence="2">2.7.13.3</ecNumber>
    </recommendedName>
</protein>
<comment type="caution">
    <text evidence="10">The sequence shown here is derived from an EMBL/GenBank/DDBJ whole genome shotgun (WGS) entry which is preliminary data.</text>
</comment>
<feature type="domain" description="Histidine kinase" evidence="9">
    <location>
        <begin position="182"/>
        <end position="383"/>
    </location>
</feature>
<dbReference type="EMBL" id="BAABGY010000007">
    <property type="protein sequence ID" value="GAA4332295.1"/>
    <property type="molecule type" value="Genomic_DNA"/>
</dbReference>
<accession>A0ABP8GZR9</accession>
<keyword evidence="8" id="KW-0812">Transmembrane</keyword>
<dbReference type="InterPro" id="IPR004358">
    <property type="entry name" value="Sig_transdc_His_kin-like_C"/>
</dbReference>
<evidence type="ECO:0000313" key="11">
    <source>
        <dbReference type="Proteomes" id="UP001501725"/>
    </source>
</evidence>
<sequence length="383" mass="43302">MIRSLLNVRSLLALVAILIVSGTIWYSSYLAAKIEREERQKVEQWVEASNALLSPTNTDTRLAFKITQDNDDIPIIWTNERDSVFGYKNLDSAQAEDKTSGYLQEQLRSFRKARAPITYFDPFDSTRINKYYFGNSRLLSEVRYYPMVQLVIVGLFITLTLLSLRSSYRSTQNQVWAGMAKETAHQLGTPVSSLEGWIELLKETHGHEPFVAELEKDVSRLRLVSDRFGKIGSTPKLEPRDVVDQVRQMMDYVRKRASGKVRFSLETHGRESIVAPLSGPLFDWVIENLLKNALDAMDGTGSIAVDIQETDSAVQIDVTDSGKGISKANIAKVFKPGFTTKKRGWGLGLSLSKRIVEQYHRGTLFVKNSEPQKGTTFRIVLKK</sequence>
<dbReference type="RefSeq" id="WP_345256058.1">
    <property type="nucleotide sequence ID" value="NZ_BAABGY010000007.1"/>
</dbReference>
<feature type="transmembrane region" description="Helical" evidence="8">
    <location>
        <begin position="12"/>
        <end position="32"/>
    </location>
</feature>
<evidence type="ECO:0000256" key="4">
    <source>
        <dbReference type="ARBA" id="ARBA00022679"/>
    </source>
</evidence>
<dbReference type="PANTHER" id="PTHR44936">
    <property type="entry name" value="SENSOR PROTEIN CREC"/>
    <property type="match status" value="1"/>
</dbReference>